<sequence length="62" mass="6976">MLHNVRDETYHRLGCCQQGPFAASKTPLRMLEKYPNRRSGPALNGSEHGSGLEQVLLSEHTR</sequence>
<dbReference type="Proteomes" id="UP001162162">
    <property type="component" value="Unassembled WGS sequence"/>
</dbReference>
<dbReference type="AlphaFoldDB" id="A0AAV8Z5S1"/>
<name>A0AAV8Z5S1_9CUCU</name>
<evidence type="ECO:0000313" key="3">
    <source>
        <dbReference type="Proteomes" id="UP001162162"/>
    </source>
</evidence>
<evidence type="ECO:0000313" key="2">
    <source>
        <dbReference type="EMBL" id="KAJ8959178.1"/>
    </source>
</evidence>
<proteinExistence type="predicted"/>
<evidence type="ECO:0000256" key="1">
    <source>
        <dbReference type="SAM" id="MobiDB-lite"/>
    </source>
</evidence>
<protein>
    <submittedName>
        <fullName evidence="2">Uncharacterized protein</fullName>
    </submittedName>
</protein>
<feature type="region of interest" description="Disordered" evidence="1">
    <location>
        <begin position="34"/>
        <end position="62"/>
    </location>
</feature>
<accession>A0AAV8Z5S1</accession>
<comment type="caution">
    <text evidence="2">The sequence shown here is derived from an EMBL/GenBank/DDBJ whole genome shotgun (WGS) entry which is preliminary data.</text>
</comment>
<gene>
    <name evidence="2" type="ORF">NQ318_022439</name>
</gene>
<reference evidence="2" key="1">
    <citation type="journal article" date="2023" name="Insect Mol. Biol.">
        <title>Genome sequencing provides insights into the evolution of gene families encoding plant cell wall-degrading enzymes in longhorned beetles.</title>
        <authorList>
            <person name="Shin N.R."/>
            <person name="Okamura Y."/>
            <person name="Kirsch R."/>
            <person name="Pauchet Y."/>
        </authorList>
    </citation>
    <scope>NUCLEOTIDE SEQUENCE</scope>
    <source>
        <strain evidence="2">AMC_N1</strain>
    </source>
</reference>
<organism evidence="2 3">
    <name type="scientific">Aromia moschata</name>
    <dbReference type="NCBI Taxonomy" id="1265417"/>
    <lineage>
        <taxon>Eukaryota</taxon>
        <taxon>Metazoa</taxon>
        <taxon>Ecdysozoa</taxon>
        <taxon>Arthropoda</taxon>
        <taxon>Hexapoda</taxon>
        <taxon>Insecta</taxon>
        <taxon>Pterygota</taxon>
        <taxon>Neoptera</taxon>
        <taxon>Endopterygota</taxon>
        <taxon>Coleoptera</taxon>
        <taxon>Polyphaga</taxon>
        <taxon>Cucujiformia</taxon>
        <taxon>Chrysomeloidea</taxon>
        <taxon>Cerambycidae</taxon>
        <taxon>Cerambycinae</taxon>
        <taxon>Callichromatini</taxon>
        <taxon>Aromia</taxon>
    </lineage>
</organism>
<dbReference type="EMBL" id="JAPWTK010000014">
    <property type="protein sequence ID" value="KAJ8959178.1"/>
    <property type="molecule type" value="Genomic_DNA"/>
</dbReference>
<keyword evidence="3" id="KW-1185">Reference proteome</keyword>